<accession>A0A1R2B526</accession>
<dbReference type="OrthoDB" id="426882at2759"/>
<keyword evidence="3" id="KW-1185">Reference proteome</keyword>
<keyword evidence="1" id="KW-0732">Signal</keyword>
<comment type="caution">
    <text evidence="2">The sequence shown here is derived from an EMBL/GenBank/DDBJ whole genome shotgun (WGS) entry which is preliminary data.</text>
</comment>
<gene>
    <name evidence="2" type="ORF">SteCoe_29974</name>
</gene>
<feature type="signal peptide" evidence="1">
    <location>
        <begin position="1"/>
        <end position="17"/>
    </location>
</feature>
<evidence type="ECO:0000256" key="1">
    <source>
        <dbReference type="SAM" id="SignalP"/>
    </source>
</evidence>
<evidence type="ECO:0000313" key="2">
    <source>
        <dbReference type="EMBL" id="OMJ71730.1"/>
    </source>
</evidence>
<dbReference type="EMBL" id="MPUH01000961">
    <property type="protein sequence ID" value="OMJ71730.1"/>
    <property type="molecule type" value="Genomic_DNA"/>
</dbReference>
<dbReference type="Proteomes" id="UP000187209">
    <property type="component" value="Unassembled WGS sequence"/>
</dbReference>
<reference evidence="2 3" key="1">
    <citation type="submission" date="2016-11" db="EMBL/GenBank/DDBJ databases">
        <title>The macronuclear genome of Stentor coeruleus: a giant cell with tiny introns.</title>
        <authorList>
            <person name="Slabodnick M."/>
            <person name="Ruby J.G."/>
            <person name="Reiff S.B."/>
            <person name="Swart E.C."/>
            <person name="Gosai S."/>
            <person name="Prabakaran S."/>
            <person name="Witkowska E."/>
            <person name="Larue G.E."/>
            <person name="Fisher S."/>
            <person name="Freeman R.M."/>
            <person name="Gunawardena J."/>
            <person name="Chu W."/>
            <person name="Stover N.A."/>
            <person name="Gregory B.D."/>
            <person name="Nowacki M."/>
            <person name="Derisi J."/>
            <person name="Roy S.W."/>
            <person name="Marshall W.F."/>
            <person name="Sood P."/>
        </authorList>
    </citation>
    <scope>NUCLEOTIDE SEQUENCE [LARGE SCALE GENOMIC DNA]</scope>
    <source>
        <strain evidence="2">WM001</strain>
    </source>
</reference>
<sequence>MLYRFIQLLLIFLSVKSELISLFEEIPYPAQVNWPKTWISNNIDLSTNHAGESATLTLYFSTTINIPSNTYAEITILKFPETFSTILSETFAGKTIIAEFNIGKLPSPGSYGPLSLIISLVKGGSIIALSQSFGTFAIVDSLPQEEELNVSWAKGASLEVSELTSLQFSFEITKKIEKYDYFVIKISDDFKFDERLISFTWIDGLIYLNEHFLSYNQGANSIIIYGLINPVYSKTLITFIMLGLFNPRVNDISSPFFITFHRFGTATTIETFSGSLSASDLMLGAITLRSWKTSNDYIIKTQIVSGLVIFMTLKFELNHNLIAGDYIEIFYSTNVNLHAYTYPDNKMQGLTAATSTTGVLISDNKELDCRFDEGFYYLVICTANDDFNDLVSVTTLIQFSGSEAYISSIKSYDYYGKQIDSIGKSGLFSYADSSSVVLIDEEVWAYPVYNALNYPLEGINFASENTGLHFTLSFKVMQTLTTEQTIKIYFPLKNSEIALINYIAIPKTIYGKYCYSTSSLLDWLCYPISSDLLSLIFVNELINFEIEENLYQNNYGHFYFGSQDESLVDNHIFTPIFPSQSNSKEEFVLKYKVDSIEYIFSKPIFFHPNNPFYYDLRVFCTDVRLDGLPIQIYIQFSFDYKISNSLYLDIEFTNVQIDNDLGSGLESGSEYPSDKENNPILIYNESGNPHLVFEFNSEISKYYDFTLAVPFPAVPSYEKLSSIYTLKTTYDNLEYILWKANVESDSPITESVGTERNYDLPSINAQSVISDLSFYAVASNYICLPLAIVTSSHLFINDALIKIDDMNIDNLIFFTSKDFAFTYSSAYSPSYCLTPSSNIHISSVHAPWFSKNSKINVLYGGYNLNDICDNYNYYTISTNYLSFDSFTYTPKFDTGYSFVHQTIHLTFSLRFTGTIHEGSIINIYLDTSGFSFSQASYKIYVESNSGSGFINDSKISFNIVQSTSDNTIFIDINSVIPPSITDYDVQYQHNIYKAFNYVDVTFNDNICYRWNTYDDPDNFASTVFSASNIYSAVSDASFNIFPLIQGAVDVYFETYFESPYILPAETYITISGEYFNDDPNIISNTWFHQGFYDVSIIQGNLVIKTLSPIQAMTKIHIIKDLAFSIAKTQTETHPFKIQVEYNGFLFIDDTNVLHQILPVSKSINIDITSIIATVSISNYGNKSWHKFTIIIPTEITEDSIIIFDVPKEYDAIPENIIIFNSLPLVNFINAKSSHGEILCYAYHWIIICSNINVLSKEPFSIDLFIKNPSVSSVFWNVYIFNDKFWIANPYYDVKIKFTDIPEKNIDLYYANRTDTDIDIISDIVLSAYINDIFEVNSIIYVEFPKPYDLGSLNRDIINCYVLTYDSYGNEKIVSSNTNCYVSNNVVEFIIDKKIDISGEVLTHFVLNGINNPLEGLSRLDFFIEEYMQYNYWAEKFTLYAVNTNTYDKVSVTVTSQSFKNLNAAYTGFNKISIERLVVNKGNNIELVLGTYSSWISVGSDSIKSSIISISASNFIINGPLYFSNDGTYTITNSNPTTFFKIGCSLDTSKGVYYISWIKNYENGFWGETNFYKSPELTIVEVIMRSFNILNGKALKISPTGLSFPIELRIDNGISPFSELEIIFKMEDDSSKIISFSPTVFKPGENKIYFTINCQNCNNGDSFYINPSISEIYTNIFTIKNKILLNFEPQYENAAIASAYLEVLSQTEITVKFSSNNWAIATWALMTDLVYNYVEKSREIDYIKQRVKQIVGDNENLTLEEQELAYKNHPYYIDIADWEEFSLYIFYERSFAYFTCQNLIKNSTNQVIHTFSSLIAETTYHLVAYFDNLSGQSPVFNETSATTLSLNNPIIMIIDYINDTHIDNEKINSVFANLLHIVGNRLKTKKIITTRRILAKSSETIILPDITSNINLYDLVNFYSGYYIDAFAKEGLLIKEISYSEFIYDQTYFFNYSWSINTNNITFEFEIATNGLVCCEYEYDVDINYYLSSQFIFFGLDRYANDNSENTICLSVVTGKNQWFEFQFNDYSASDLVWEKITWTCAAYNDKPILPECFEGNLLNYTYNRHASFQYKLVLAFGIMFAI</sequence>
<organism evidence="2 3">
    <name type="scientific">Stentor coeruleus</name>
    <dbReference type="NCBI Taxonomy" id="5963"/>
    <lineage>
        <taxon>Eukaryota</taxon>
        <taxon>Sar</taxon>
        <taxon>Alveolata</taxon>
        <taxon>Ciliophora</taxon>
        <taxon>Postciliodesmatophora</taxon>
        <taxon>Heterotrichea</taxon>
        <taxon>Heterotrichida</taxon>
        <taxon>Stentoridae</taxon>
        <taxon>Stentor</taxon>
    </lineage>
</organism>
<evidence type="ECO:0000313" key="3">
    <source>
        <dbReference type="Proteomes" id="UP000187209"/>
    </source>
</evidence>
<protein>
    <recommendedName>
        <fullName evidence="4">PKD/REJ-like domain-containing protein</fullName>
    </recommendedName>
</protein>
<feature type="chain" id="PRO_5013045591" description="PKD/REJ-like domain-containing protein" evidence="1">
    <location>
        <begin position="18"/>
        <end position="2082"/>
    </location>
</feature>
<evidence type="ECO:0008006" key="4">
    <source>
        <dbReference type="Google" id="ProtNLM"/>
    </source>
</evidence>
<proteinExistence type="predicted"/>
<name>A0A1R2B526_9CILI</name>